<dbReference type="InterPro" id="IPR020631">
    <property type="entry name" value="THF_DH/CycHdrlase_NAD-bd_dom"/>
</dbReference>
<sequence length="284" mass="30884">MIEIRSKEYVKVQTALLKQRVAELIKNGVQPKAVILLCGDDAASAAYAKVKQKFADKIGIENELVILPTNTSTEEFVAELEKYNQDDSVQGIMIELPLPKQIDYRTVAMAIDMNKDLDAIHPIHLGNLLSHHPSRIPNTPLSAMSLMEEVNTIFKGKRAVMVGRSTIVGKPLAELMLQKGATVTLAHSQTQNLAELTRSADIICVAVGIPNYITADMVSPGATVIDIGTTYDENGKVHGDVDYASVAPKTHAITPVPGGVGPVTKLMVFKQMIDKLEEVNDFAR</sequence>
<keyword evidence="10 12" id="KW-0486">Methionine biosynthesis</keyword>
<evidence type="ECO:0000256" key="2">
    <source>
        <dbReference type="ARBA" id="ARBA00011738"/>
    </source>
</evidence>
<comment type="caution">
    <text evidence="15">The sequence shown here is derived from an EMBL/GenBank/DDBJ whole genome shotgun (WGS) entry which is preliminary data.</text>
</comment>
<dbReference type="GO" id="GO:0035999">
    <property type="term" value="P:tetrahydrofolate interconversion"/>
    <property type="evidence" value="ECO:0007669"/>
    <property type="project" value="UniProtKB-UniRule"/>
</dbReference>
<dbReference type="GO" id="GO:0004488">
    <property type="term" value="F:methylenetetrahydrofolate dehydrogenase (NADP+) activity"/>
    <property type="evidence" value="ECO:0007669"/>
    <property type="project" value="UniProtKB-UniRule"/>
</dbReference>
<evidence type="ECO:0000256" key="12">
    <source>
        <dbReference type="HAMAP-Rule" id="MF_01576"/>
    </source>
</evidence>
<evidence type="ECO:0000256" key="4">
    <source>
        <dbReference type="ARBA" id="ARBA00022605"/>
    </source>
</evidence>
<keyword evidence="11 12" id="KW-0511">Multifunctional enzyme</keyword>
<dbReference type="PRINTS" id="PR00085">
    <property type="entry name" value="THFDHDRGNASE"/>
</dbReference>
<feature type="domain" description="Tetrahydrofolate dehydrogenase/cyclohydrolase NAD(P)-binding" evidence="14">
    <location>
        <begin position="137"/>
        <end position="277"/>
    </location>
</feature>
<gene>
    <name evidence="12" type="primary">folD</name>
    <name evidence="15" type="ORF">EF384_06175</name>
</gene>
<dbReference type="GO" id="GO:0005829">
    <property type="term" value="C:cytosol"/>
    <property type="evidence" value="ECO:0007669"/>
    <property type="project" value="TreeGrafter"/>
</dbReference>
<dbReference type="PANTHER" id="PTHR48099">
    <property type="entry name" value="C-1-TETRAHYDROFOLATE SYNTHASE, CYTOPLASMIC-RELATED"/>
    <property type="match status" value="1"/>
</dbReference>
<feature type="domain" description="Tetrahydrofolate dehydrogenase/cyclohydrolase catalytic" evidence="13">
    <location>
        <begin position="7"/>
        <end position="118"/>
    </location>
</feature>
<keyword evidence="7 12" id="KW-0521">NADP</keyword>
<evidence type="ECO:0000259" key="14">
    <source>
        <dbReference type="Pfam" id="PF02882"/>
    </source>
</evidence>
<dbReference type="AlphaFoldDB" id="A0A3N4GBK9"/>
<organism evidence="15 16">
    <name type="scientific">Aerococcus agrisoli</name>
    <dbReference type="NCBI Taxonomy" id="2487350"/>
    <lineage>
        <taxon>Bacteria</taxon>
        <taxon>Bacillati</taxon>
        <taxon>Bacillota</taxon>
        <taxon>Bacilli</taxon>
        <taxon>Lactobacillales</taxon>
        <taxon>Aerococcaceae</taxon>
        <taxon>Aerococcus</taxon>
    </lineage>
</organism>
<comment type="subunit">
    <text evidence="2 12">Homodimer.</text>
</comment>
<evidence type="ECO:0000256" key="11">
    <source>
        <dbReference type="ARBA" id="ARBA00023268"/>
    </source>
</evidence>
<reference evidence="15 16" key="1">
    <citation type="submission" date="2018-11" db="EMBL/GenBank/DDBJ databases">
        <title>Aerococcus sp. SJQ22, whole genome shotgun sequence.</title>
        <authorList>
            <person name="Sun L."/>
            <person name="Gao X."/>
            <person name="Chen W."/>
            <person name="Huang K."/>
        </authorList>
    </citation>
    <scope>NUCLEOTIDE SEQUENCE [LARGE SCALE GENOMIC DNA]</scope>
    <source>
        <strain evidence="15 16">SJQ22</strain>
    </source>
</reference>
<dbReference type="Proteomes" id="UP000273977">
    <property type="component" value="Unassembled WGS sequence"/>
</dbReference>
<dbReference type="RefSeq" id="WP_123780306.1">
    <property type="nucleotide sequence ID" value="NZ_RKMG01000017.1"/>
</dbReference>
<dbReference type="EMBL" id="RKMG01000017">
    <property type="protein sequence ID" value="RPA60142.1"/>
    <property type="molecule type" value="Genomic_DNA"/>
</dbReference>
<dbReference type="Gene3D" id="3.40.50.10860">
    <property type="entry name" value="Leucine Dehydrogenase, chain A, domain 1"/>
    <property type="match status" value="1"/>
</dbReference>
<evidence type="ECO:0000256" key="8">
    <source>
        <dbReference type="ARBA" id="ARBA00023002"/>
    </source>
</evidence>
<name>A0A3N4GBK9_9LACT</name>
<evidence type="ECO:0000313" key="15">
    <source>
        <dbReference type="EMBL" id="RPA60142.1"/>
    </source>
</evidence>
<dbReference type="GO" id="GO:0006164">
    <property type="term" value="P:purine nucleotide biosynthetic process"/>
    <property type="evidence" value="ECO:0007669"/>
    <property type="project" value="UniProtKB-KW"/>
</dbReference>
<protein>
    <recommendedName>
        <fullName evidence="12">Bifunctional protein FolD</fullName>
    </recommendedName>
    <domain>
        <recommendedName>
            <fullName evidence="12">Methylenetetrahydrofolate dehydrogenase</fullName>
            <ecNumber evidence="12">1.5.1.5</ecNumber>
        </recommendedName>
    </domain>
    <domain>
        <recommendedName>
            <fullName evidence="12">Methenyltetrahydrofolate cyclohydrolase</fullName>
            <ecNumber evidence="12">3.5.4.9</ecNumber>
        </recommendedName>
    </domain>
</protein>
<dbReference type="GO" id="GO:0000105">
    <property type="term" value="P:L-histidine biosynthetic process"/>
    <property type="evidence" value="ECO:0007669"/>
    <property type="project" value="UniProtKB-KW"/>
</dbReference>
<dbReference type="Pfam" id="PF00763">
    <property type="entry name" value="THF_DHG_CYH"/>
    <property type="match status" value="1"/>
</dbReference>
<evidence type="ECO:0000256" key="5">
    <source>
        <dbReference type="ARBA" id="ARBA00022755"/>
    </source>
</evidence>
<dbReference type="GO" id="GO:0004477">
    <property type="term" value="F:methenyltetrahydrofolate cyclohydrolase activity"/>
    <property type="evidence" value="ECO:0007669"/>
    <property type="project" value="UniProtKB-UniRule"/>
</dbReference>
<evidence type="ECO:0000256" key="6">
    <source>
        <dbReference type="ARBA" id="ARBA00022801"/>
    </source>
</evidence>
<dbReference type="EC" id="3.5.4.9" evidence="12"/>
<dbReference type="InterPro" id="IPR046346">
    <property type="entry name" value="Aminoacid_DH-like_N_sf"/>
</dbReference>
<dbReference type="EC" id="1.5.1.5" evidence="12"/>
<keyword evidence="8 12" id="KW-0560">Oxidoreductase</keyword>
<comment type="function">
    <text evidence="12">Catalyzes the oxidation of 5,10-methylenetetrahydrofolate to 5,10-methenyltetrahydrofolate and then the hydrolysis of 5,10-methenyltetrahydrofolate to 10-formyltetrahydrofolate.</text>
</comment>
<dbReference type="UniPathway" id="UPA00193"/>
<feature type="binding site" evidence="12">
    <location>
        <position position="229"/>
    </location>
    <ligand>
        <name>NADP(+)</name>
        <dbReference type="ChEBI" id="CHEBI:58349"/>
    </ligand>
</feature>
<proteinExistence type="inferred from homology"/>
<dbReference type="PANTHER" id="PTHR48099:SF5">
    <property type="entry name" value="C-1-TETRAHYDROFOLATE SYNTHASE, CYTOPLASMIC"/>
    <property type="match status" value="1"/>
</dbReference>
<comment type="catalytic activity">
    <reaction evidence="12">
        <text>(6R)-5,10-methylene-5,6,7,8-tetrahydrofolate + NADP(+) = (6R)-5,10-methenyltetrahydrofolate + NADPH</text>
        <dbReference type="Rhea" id="RHEA:22812"/>
        <dbReference type="ChEBI" id="CHEBI:15636"/>
        <dbReference type="ChEBI" id="CHEBI:57455"/>
        <dbReference type="ChEBI" id="CHEBI:57783"/>
        <dbReference type="ChEBI" id="CHEBI:58349"/>
        <dbReference type="EC" id="1.5.1.5"/>
    </reaction>
</comment>
<keyword evidence="5 12" id="KW-0658">Purine biosynthesis</keyword>
<comment type="caution">
    <text evidence="12">Lacks conserved residue(s) required for the propagation of feature annotation.</text>
</comment>
<dbReference type="HAMAP" id="MF_01576">
    <property type="entry name" value="THF_DHG_CYH"/>
    <property type="match status" value="1"/>
</dbReference>
<keyword evidence="3 12" id="KW-0554">One-carbon metabolism</keyword>
<evidence type="ECO:0000256" key="1">
    <source>
        <dbReference type="ARBA" id="ARBA00004777"/>
    </source>
</evidence>
<evidence type="ECO:0000256" key="3">
    <source>
        <dbReference type="ARBA" id="ARBA00022563"/>
    </source>
</evidence>
<evidence type="ECO:0000259" key="13">
    <source>
        <dbReference type="Pfam" id="PF00763"/>
    </source>
</evidence>
<evidence type="ECO:0000313" key="16">
    <source>
        <dbReference type="Proteomes" id="UP000273977"/>
    </source>
</evidence>
<evidence type="ECO:0000256" key="7">
    <source>
        <dbReference type="ARBA" id="ARBA00022857"/>
    </source>
</evidence>
<accession>A0A3N4GBK9</accession>
<keyword evidence="4 12" id="KW-0028">Amino-acid biosynthesis</keyword>
<dbReference type="InterPro" id="IPR020630">
    <property type="entry name" value="THF_DH/CycHdrlase_cat_dom"/>
</dbReference>
<dbReference type="GO" id="GO:0009086">
    <property type="term" value="P:methionine biosynthetic process"/>
    <property type="evidence" value="ECO:0007669"/>
    <property type="project" value="UniProtKB-KW"/>
</dbReference>
<dbReference type="InterPro" id="IPR036291">
    <property type="entry name" value="NAD(P)-bd_dom_sf"/>
</dbReference>
<feature type="binding site" evidence="12">
    <location>
        <begin position="163"/>
        <end position="165"/>
    </location>
    <ligand>
        <name>NADP(+)</name>
        <dbReference type="ChEBI" id="CHEBI:58349"/>
    </ligand>
</feature>
<dbReference type="FunFam" id="3.40.50.10860:FF:000005">
    <property type="entry name" value="C-1-tetrahydrofolate synthase, cytoplasmic, putative"/>
    <property type="match status" value="1"/>
</dbReference>
<comment type="pathway">
    <text evidence="1 12">One-carbon metabolism; tetrahydrofolate interconversion.</text>
</comment>
<dbReference type="SUPFAM" id="SSF51735">
    <property type="entry name" value="NAD(P)-binding Rossmann-fold domains"/>
    <property type="match status" value="1"/>
</dbReference>
<evidence type="ECO:0000256" key="10">
    <source>
        <dbReference type="ARBA" id="ARBA00023167"/>
    </source>
</evidence>
<keyword evidence="9 12" id="KW-0368">Histidine biosynthesis</keyword>
<dbReference type="Pfam" id="PF02882">
    <property type="entry name" value="THF_DHG_CYH_C"/>
    <property type="match status" value="1"/>
</dbReference>
<evidence type="ECO:0000256" key="9">
    <source>
        <dbReference type="ARBA" id="ARBA00023102"/>
    </source>
</evidence>
<comment type="catalytic activity">
    <reaction evidence="12">
        <text>(6R)-5,10-methenyltetrahydrofolate + H2O = (6R)-10-formyltetrahydrofolate + H(+)</text>
        <dbReference type="Rhea" id="RHEA:23700"/>
        <dbReference type="ChEBI" id="CHEBI:15377"/>
        <dbReference type="ChEBI" id="CHEBI:15378"/>
        <dbReference type="ChEBI" id="CHEBI:57455"/>
        <dbReference type="ChEBI" id="CHEBI:195366"/>
        <dbReference type="EC" id="3.5.4.9"/>
    </reaction>
</comment>
<dbReference type="CDD" id="cd01080">
    <property type="entry name" value="NAD_bind_m-THF_DH_Cyclohyd"/>
    <property type="match status" value="1"/>
</dbReference>
<keyword evidence="6 12" id="KW-0378">Hydrolase</keyword>
<dbReference type="Gene3D" id="3.40.50.720">
    <property type="entry name" value="NAD(P)-binding Rossmann-like Domain"/>
    <property type="match status" value="1"/>
</dbReference>
<keyword evidence="16" id="KW-1185">Reference proteome</keyword>
<dbReference type="OrthoDB" id="9803580at2"/>
<dbReference type="InterPro" id="IPR000672">
    <property type="entry name" value="THF_DH/CycHdrlase"/>
</dbReference>
<comment type="similarity">
    <text evidence="12">Belongs to the tetrahydrofolate dehydrogenase/cyclohydrolase family.</text>
</comment>
<dbReference type="SUPFAM" id="SSF53223">
    <property type="entry name" value="Aminoacid dehydrogenase-like, N-terminal domain"/>
    <property type="match status" value="1"/>
</dbReference>